<accession>A0ACC2RQF2</accession>
<organism evidence="1 2">
    <name type="scientific">Entomophthora muscae</name>
    <dbReference type="NCBI Taxonomy" id="34485"/>
    <lineage>
        <taxon>Eukaryota</taxon>
        <taxon>Fungi</taxon>
        <taxon>Fungi incertae sedis</taxon>
        <taxon>Zoopagomycota</taxon>
        <taxon>Entomophthoromycotina</taxon>
        <taxon>Entomophthoromycetes</taxon>
        <taxon>Entomophthorales</taxon>
        <taxon>Entomophthoraceae</taxon>
        <taxon>Entomophthora</taxon>
    </lineage>
</organism>
<comment type="caution">
    <text evidence="1">The sequence shown here is derived from an EMBL/GenBank/DDBJ whole genome shotgun (WGS) entry which is preliminary data.</text>
</comment>
<dbReference type="Proteomes" id="UP001165960">
    <property type="component" value="Unassembled WGS sequence"/>
</dbReference>
<protein>
    <submittedName>
        <fullName evidence="1">Uncharacterized protein</fullName>
    </submittedName>
</protein>
<reference evidence="1" key="1">
    <citation type="submission" date="2022-04" db="EMBL/GenBank/DDBJ databases">
        <title>Genome of the entomopathogenic fungus Entomophthora muscae.</title>
        <authorList>
            <person name="Elya C."/>
            <person name="Lovett B.R."/>
            <person name="Lee E."/>
            <person name="Macias A.M."/>
            <person name="Hajek A.E."/>
            <person name="De Bivort B.L."/>
            <person name="Kasson M.T."/>
            <person name="De Fine Licht H.H."/>
            <person name="Stajich J.E."/>
        </authorList>
    </citation>
    <scope>NUCLEOTIDE SEQUENCE</scope>
    <source>
        <strain evidence="1">Berkeley</strain>
    </source>
</reference>
<evidence type="ECO:0000313" key="2">
    <source>
        <dbReference type="Proteomes" id="UP001165960"/>
    </source>
</evidence>
<name>A0ACC2RQF2_9FUNG</name>
<dbReference type="EMBL" id="QTSX02006703">
    <property type="protein sequence ID" value="KAJ9052314.1"/>
    <property type="molecule type" value="Genomic_DNA"/>
</dbReference>
<evidence type="ECO:0000313" key="1">
    <source>
        <dbReference type="EMBL" id="KAJ9052314.1"/>
    </source>
</evidence>
<gene>
    <name evidence="1" type="ORF">DSO57_1035452</name>
</gene>
<sequence>MAESEPADNEAPPILLLFHNISDDSDLDDSDVDNADAYGYSVLAVPKTITVPYKLRSGNTTTTAKPLPEAKEIVLCPYLTQAKRSPVLVELSEEASEVADTVFKNVSVFLPLQTVYKEFPGLRCMIKKWDKELAEAQDILAVVVIHMCVVLQARVDLASNKDNMLKNDNVWLAGNVVN</sequence>
<proteinExistence type="predicted"/>
<keyword evidence="2" id="KW-1185">Reference proteome</keyword>